<protein>
    <submittedName>
        <fullName evidence="1">Uncharacterized protein</fullName>
    </submittedName>
</protein>
<proteinExistence type="predicted"/>
<sequence length="178" mass="19126">TNALVDTSVNDTLRIRANEEDDYVVITVTSGASTAKTVIRDDLNTAFITNNLPFLASIVGTNQIQIDSTIPAAFIDIDTIANGSTLNTPLGLADGATVTPLEIQLPMQCNDFEIKNDGAIDLLFSFNPTGGEYLIPSNVAPFSSVSKYITSVSQIFLRGSGDTTTFSSIWTLRNDRPM</sequence>
<gene>
    <name evidence="1" type="ORF">LCGC14_1731200</name>
</gene>
<dbReference type="AlphaFoldDB" id="A0A0F9HX74"/>
<reference evidence="1" key="1">
    <citation type="journal article" date="2015" name="Nature">
        <title>Complex archaea that bridge the gap between prokaryotes and eukaryotes.</title>
        <authorList>
            <person name="Spang A."/>
            <person name="Saw J.H."/>
            <person name="Jorgensen S.L."/>
            <person name="Zaremba-Niedzwiedzka K."/>
            <person name="Martijn J."/>
            <person name="Lind A.E."/>
            <person name="van Eijk R."/>
            <person name="Schleper C."/>
            <person name="Guy L."/>
            <person name="Ettema T.J."/>
        </authorList>
    </citation>
    <scope>NUCLEOTIDE SEQUENCE</scope>
</reference>
<comment type="caution">
    <text evidence="1">The sequence shown here is derived from an EMBL/GenBank/DDBJ whole genome shotgun (WGS) entry which is preliminary data.</text>
</comment>
<evidence type="ECO:0000313" key="1">
    <source>
        <dbReference type="EMBL" id="KKM07707.1"/>
    </source>
</evidence>
<feature type="non-terminal residue" evidence="1">
    <location>
        <position position="1"/>
    </location>
</feature>
<name>A0A0F9HX74_9ZZZZ</name>
<accession>A0A0F9HX74</accession>
<dbReference type="EMBL" id="LAZR01015711">
    <property type="protein sequence ID" value="KKM07707.1"/>
    <property type="molecule type" value="Genomic_DNA"/>
</dbReference>
<organism evidence="1">
    <name type="scientific">marine sediment metagenome</name>
    <dbReference type="NCBI Taxonomy" id="412755"/>
    <lineage>
        <taxon>unclassified sequences</taxon>
        <taxon>metagenomes</taxon>
        <taxon>ecological metagenomes</taxon>
    </lineage>
</organism>